<dbReference type="EMBL" id="JACHCB010000003">
    <property type="protein sequence ID" value="MBB6109257.1"/>
    <property type="molecule type" value="Genomic_DNA"/>
</dbReference>
<reference evidence="1 2" key="1">
    <citation type="submission" date="2020-08" db="EMBL/GenBank/DDBJ databases">
        <title>Genomic Encyclopedia of Type Strains, Phase IV (KMG-V): Genome sequencing to study the core and pangenomes of soil and plant-associated prokaryotes.</title>
        <authorList>
            <person name="Whitman W."/>
        </authorList>
    </citation>
    <scope>NUCLEOTIDE SEQUENCE [LARGE SCALE GENOMIC DNA]</scope>
    <source>
        <strain evidence="1 2">ANJLi2</strain>
    </source>
</reference>
<proteinExistence type="predicted"/>
<keyword evidence="2" id="KW-1185">Reference proteome</keyword>
<evidence type="ECO:0000313" key="2">
    <source>
        <dbReference type="Proteomes" id="UP000541583"/>
    </source>
</evidence>
<name>A0ABR6PHN4_9SPHI</name>
<gene>
    <name evidence="1" type="ORF">HDF23_002000</name>
</gene>
<comment type="caution">
    <text evidence="1">The sequence shown here is derived from an EMBL/GenBank/DDBJ whole genome shotgun (WGS) entry which is preliminary data.</text>
</comment>
<sequence>MSLRGTKQSPRVYAYDEIASSFPLQWHNVYKRCVENKFFSFRPLRVSLRGPLRYWLVYREPQGPFQV</sequence>
<protein>
    <submittedName>
        <fullName evidence="1">Uncharacterized protein</fullName>
    </submittedName>
</protein>
<dbReference type="Proteomes" id="UP000541583">
    <property type="component" value="Unassembled WGS sequence"/>
</dbReference>
<organism evidence="1 2">
    <name type="scientific">Mucilaginibacter lappiensis</name>
    <dbReference type="NCBI Taxonomy" id="354630"/>
    <lineage>
        <taxon>Bacteria</taxon>
        <taxon>Pseudomonadati</taxon>
        <taxon>Bacteroidota</taxon>
        <taxon>Sphingobacteriia</taxon>
        <taxon>Sphingobacteriales</taxon>
        <taxon>Sphingobacteriaceae</taxon>
        <taxon>Mucilaginibacter</taxon>
    </lineage>
</organism>
<accession>A0ABR6PHN4</accession>
<evidence type="ECO:0000313" key="1">
    <source>
        <dbReference type="EMBL" id="MBB6109257.1"/>
    </source>
</evidence>